<name>A0A428ZIF6_KIBAR</name>
<dbReference type="AlphaFoldDB" id="A0A428ZIF6"/>
<gene>
    <name evidence="2" type="ORF">DMH04_08940</name>
</gene>
<proteinExistence type="predicted"/>
<evidence type="ECO:0000313" key="2">
    <source>
        <dbReference type="EMBL" id="RSM87847.1"/>
    </source>
</evidence>
<feature type="region of interest" description="Disordered" evidence="1">
    <location>
        <begin position="12"/>
        <end position="38"/>
    </location>
</feature>
<accession>A0A428ZIF6</accession>
<reference evidence="2 3" key="1">
    <citation type="submission" date="2018-05" db="EMBL/GenBank/DDBJ databases">
        <title>Evolution of GPA BGCs.</title>
        <authorList>
            <person name="Waglechner N."/>
            <person name="Wright G.D."/>
        </authorList>
    </citation>
    <scope>NUCLEOTIDE SEQUENCE [LARGE SCALE GENOMIC DNA]</scope>
    <source>
        <strain evidence="2 3">A82846</strain>
    </source>
</reference>
<organism evidence="2 3">
    <name type="scientific">Kibdelosporangium aridum</name>
    <dbReference type="NCBI Taxonomy" id="2030"/>
    <lineage>
        <taxon>Bacteria</taxon>
        <taxon>Bacillati</taxon>
        <taxon>Actinomycetota</taxon>
        <taxon>Actinomycetes</taxon>
        <taxon>Pseudonocardiales</taxon>
        <taxon>Pseudonocardiaceae</taxon>
        <taxon>Kibdelosporangium</taxon>
    </lineage>
</organism>
<protein>
    <submittedName>
        <fullName evidence="2">Uncharacterized protein</fullName>
    </submittedName>
</protein>
<dbReference type="Gene3D" id="1.10.287.1060">
    <property type="entry name" value="ESAT-6-like"/>
    <property type="match status" value="1"/>
</dbReference>
<dbReference type="OrthoDB" id="9928559at2"/>
<evidence type="ECO:0000256" key="1">
    <source>
        <dbReference type="SAM" id="MobiDB-lite"/>
    </source>
</evidence>
<dbReference type="EMBL" id="QHKI01000005">
    <property type="protein sequence ID" value="RSM87847.1"/>
    <property type="molecule type" value="Genomic_DNA"/>
</dbReference>
<comment type="caution">
    <text evidence="2">The sequence shown here is derived from an EMBL/GenBank/DDBJ whole genome shotgun (WGS) entry which is preliminary data.</text>
</comment>
<dbReference type="Proteomes" id="UP000287547">
    <property type="component" value="Unassembled WGS sequence"/>
</dbReference>
<evidence type="ECO:0000313" key="3">
    <source>
        <dbReference type="Proteomes" id="UP000287547"/>
    </source>
</evidence>
<sequence length="146" mass="15877">MLNVGLCLSRGVSDMPMRPDEGPIDRSPITPAESPNRTVPLDTPLSLQVRVDQVDEVVRLFRDNAKQLADLIREGEHKLQMTPMAKDEVSDTAAKGFTMAGEVHIEAVTKYREWLRGIADDLEVSARKYQASDGASAVNLGGTDGG</sequence>